<feature type="transmembrane region" description="Helical" evidence="1">
    <location>
        <begin position="189"/>
        <end position="207"/>
    </location>
</feature>
<dbReference type="EMBL" id="AP028947">
    <property type="protein sequence ID" value="BET26699.1"/>
    <property type="molecule type" value="Genomic_DNA"/>
</dbReference>
<keyword evidence="3" id="KW-1185">Reference proteome</keyword>
<evidence type="ECO:0000313" key="3">
    <source>
        <dbReference type="Proteomes" id="UP001329151"/>
    </source>
</evidence>
<sequence>MKVIPVRRDVKINLDESRINNWHEQGEHVTHFFNALSVLFPAGERLFMDSVRAYKDQVTDPELKQAITAFIGQEALHSREHEEYNEMMDRSGLPALKLDKMLWSLLGGLQKGLGKKLSLAGTIALEHYTAIMADAVLKDPKVTGEKSDQGFKQMWQWHAYEETEHKAVAYDVWNTVVPDNVYNRFLRRFGMVLATAIFWPVIAYFHARLVFADPNTKGKHLQGYKAVGKMLLGKGGIFRNAASDFFDYFKADFHPWMHDNSHVLKEIDAFVEQVNNAMRNPNPEVKKAVRARMSKAVSKAAVAA</sequence>
<dbReference type="AlphaFoldDB" id="A0AA86M8V3"/>
<accession>A0AA86M8V3</accession>
<organism evidence="2 3">
    <name type="scientific">Limnobacter thiooxidans</name>
    <dbReference type="NCBI Taxonomy" id="131080"/>
    <lineage>
        <taxon>Bacteria</taxon>
        <taxon>Pseudomonadati</taxon>
        <taxon>Pseudomonadota</taxon>
        <taxon>Betaproteobacteria</taxon>
        <taxon>Burkholderiales</taxon>
        <taxon>Burkholderiaceae</taxon>
        <taxon>Limnobacter</taxon>
    </lineage>
</organism>
<evidence type="ECO:0000313" key="2">
    <source>
        <dbReference type="EMBL" id="BET26699.1"/>
    </source>
</evidence>
<keyword evidence="1" id="KW-1133">Transmembrane helix</keyword>
<keyword evidence="1" id="KW-0812">Transmembrane</keyword>
<dbReference type="GO" id="GO:0016787">
    <property type="term" value="F:hydrolase activity"/>
    <property type="evidence" value="ECO:0007669"/>
    <property type="project" value="UniProtKB-KW"/>
</dbReference>
<dbReference type="KEGG" id="lto:RGQ30_22000"/>
<keyword evidence="2" id="KW-0378">Hydrolase</keyword>
<name>A0AA86M8V3_9BURK</name>
<proteinExistence type="predicted"/>
<dbReference type="InterPro" id="IPR016516">
    <property type="entry name" value="UCP07580"/>
</dbReference>
<dbReference type="Pfam" id="PF10118">
    <property type="entry name" value="Metal_hydrol"/>
    <property type="match status" value="1"/>
</dbReference>
<dbReference type="PANTHER" id="PTHR39456">
    <property type="entry name" value="METAL-DEPENDENT HYDROLASE"/>
    <property type="match status" value="1"/>
</dbReference>
<dbReference type="PIRSF" id="PIRSF007580">
    <property type="entry name" value="UCP07580"/>
    <property type="match status" value="1"/>
</dbReference>
<dbReference type="PANTHER" id="PTHR39456:SF1">
    <property type="entry name" value="METAL-DEPENDENT HYDROLASE"/>
    <property type="match status" value="1"/>
</dbReference>
<protein>
    <submittedName>
        <fullName evidence="2">Metal-dependent hydrolase</fullName>
    </submittedName>
</protein>
<dbReference type="Proteomes" id="UP001329151">
    <property type="component" value="Chromosome"/>
</dbReference>
<gene>
    <name evidence="2" type="ORF">RGQ30_22000</name>
</gene>
<keyword evidence="1" id="KW-0472">Membrane</keyword>
<evidence type="ECO:0000256" key="1">
    <source>
        <dbReference type="SAM" id="Phobius"/>
    </source>
</evidence>
<dbReference type="RefSeq" id="WP_130555850.1">
    <property type="nucleotide sequence ID" value="NZ_AP028947.1"/>
</dbReference>
<reference evidence="2 3" key="1">
    <citation type="submission" date="2023-10" db="EMBL/GenBank/DDBJ databases">
        <title>Complete Genome Sequence of Limnobacter thiooxidans CS-K2T, Isolated from freshwater lake sediments in Bavaria, Germany.</title>
        <authorList>
            <person name="Naruki M."/>
            <person name="Watanabe A."/>
            <person name="Warashina T."/>
            <person name="Morita T."/>
            <person name="Arakawa K."/>
        </authorList>
    </citation>
    <scope>NUCLEOTIDE SEQUENCE [LARGE SCALE GENOMIC DNA]</scope>
    <source>
        <strain evidence="2 3">CS-K2</strain>
    </source>
</reference>